<sequence length="100" mass="11064">MSEPACFFLGCFFPIAHRSGAALPGAALPGVLFPMLKLYYQFGMVTEPLFSNLSPIPVKYAILHFRISNNFLSHSAASMSNRKPQREINNINMKSTDGLL</sequence>
<accession>A0ACB9GYH9</accession>
<comment type="caution">
    <text evidence="1">The sequence shown here is derived from an EMBL/GenBank/DDBJ whole genome shotgun (WGS) entry which is preliminary data.</text>
</comment>
<keyword evidence="2" id="KW-1185">Reference proteome</keyword>
<evidence type="ECO:0000313" key="1">
    <source>
        <dbReference type="EMBL" id="KAI3788131.1"/>
    </source>
</evidence>
<dbReference type="Proteomes" id="UP001055811">
    <property type="component" value="Linkage Group LG01"/>
</dbReference>
<dbReference type="EMBL" id="CM042009">
    <property type="protein sequence ID" value="KAI3788131.1"/>
    <property type="molecule type" value="Genomic_DNA"/>
</dbReference>
<proteinExistence type="predicted"/>
<reference evidence="2" key="1">
    <citation type="journal article" date="2022" name="Mol. Ecol. Resour.">
        <title>The genomes of chicory, endive, great burdock and yacon provide insights into Asteraceae palaeo-polyploidization history and plant inulin production.</title>
        <authorList>
            <person name="Fan W."/>
            <person name="Wang S."/>
            <person name="Wang H."/>
            <person name="Wang A."/>
            <person name="Jiang F."/>
            <person name="Liu H."/>
            <person name="Zhao H."/>
            <person name="Xu D."/>
            <person name="Zhang Y."/>
        </authorList>
    </citation>
    <scope>NUCLEOTIDE SEQUENCE [LARGE SCALE GENOMIC DNA]</scope>
    <source>
        <strain evidence="2">cv. Punajuju</strain>
    </source>
</reference>
<name>A0ACB9GYH9_CICIN</name>
<evidence type="ECO:0000313" key="2">
    <source>
        <dbReference type="Proteomes" id="UP001055811"/>
    </source>
</evidence>
<organism evidence="1 2">
    <name type="scientific">Cichorium intybus</name>
    <name type="common">Chicory</name>
    <dbReference type="NCBI Taxonomy" id="13427"/>
    <lineage>
        <taxon>Eukaryota</taxon>
        <taxon>Viridiplantae</taxon>
        <taxon>Streptophyta</taxon>
        <taxon>Embryophyta</taxon>
        <taxon>Tracheophyta</taxon>
        <taxon>Spermatophyta</taxon>
        <taxon>Magnoliopsida</taxon>
        <taxon>eudicotyledons</taxon>
        <taxon>Gunneridae</taxon>
        <taxon>Pentapetalae</taxon>
        <taxon>asterids</taxon>
        <taxon>campanulids</taxon>
        <taxon>Asterales</taxon>
        <taxon>Asteraceae</taxon>
        <taxon>Cichorioideae</taxon>
        <taxon>Cichorieae</taxon>
        <taxon>Cichoriinae</taxon>
        <taxon>Cichorium</taxon>
    </lineage>
</organism>
<reference evidence="1 2" key="2">
    <citation type="journal article" date="2022" name="Mol. Ecol. Resour.">
        <title>The genomes of chicory, endive, great burdock and yacon provide insights into Asteraceae paleo-polyploidization history and plant inulin production.</title>
        <authorList>
            <person name="Fan W."/>
            <person name="Wang S."/>
            <person name="Wang H."/>
            <person name="Wang A."/>
            <person name="Jiang F."/>
            <person name="Liu H."/>
            <person name="Zhao H."/>
            <person name="Xu D."/>
            <person name="Zhang Y."/>
        </authorList>
    </citation>
    <scope>NUCLEOTIDE SEQUENCE [LARGE SCALE GENOMIC DNA]</scope>
    <source>
        <strain evidence="2">cv. Punajuju</strain>
        <tissue evidence="1">Leaves</tissue>
    </source>
</reference>
<protein>
    <submittedName>
        <fullName evidence="1">Uncharacterized protein</fullName>
    </submittedName>
</protein>
<gene>
    <name evidence="1" type="ORF">L2E82_00813</name>
</gene>